<feature type="region of interest" description="Disordered" evidence="1">
    <location>
        <begin position="70"/>
        <end position="89"/>
    </location>
</feature>
<dbReference type="Proteomes" id="UP000774804">
    <property type="component" value="Unassembled WGS sequence"/>
</dbReference>
<evidence type="ECO:0008006" key="6">
    <source>
        <dbReference type="Google" id="ProtNLM"/>
    </source>
</evidence>
<feature type="region of interest" description="Disordered" evidence="1">
    <location>
        <begin position="1"/>
        <end position="25"/>
    </location>
</feature>
<dbReference type="EMBL" id="MJFZ01001442">
    <property type="protein sequence ID" value="RAW22067.1"/>
    <property type="molecule type" value="Genomic_DNA"/>
</dbReference>
<organism evidence="4 5">
    <name type="scientific">Phytophthora cactorum</name>
    <dbReference type="NCBI Taxonomy" id="29920"/>
    <lineage>
        <taxon>Eukaryota</taxon>
        <taxon>Sar</taxon>
        <taxon>Stramenopiles</taxon>
        <taxon>Oomycota</taxon>
        <taxon>Peronosporomycetes</taxon>
        <taxon>Peronosporales</taxon>
        <taxon>Peronosporaceae</taxon>
        <taxon>Phytophthora</taxon>
    </lineage>
</organism>
<dbReference type="AlphaFoldDB" id="A0A329RBL0"/>
<evidence type="ECO:0000313" key="3">
    <source>
        <dbReference type="EMBL" id="KAG2958371.1"/>
    </source>
</evidence>
<reference evidence="4 5" key="1">
    <citation type="submission" date="2018-01" db="EMBL/GenBank/DDBJ databases">
        <title>Draft genome of the strawberry crown rot pathogen Phytophthora cactorum.</title>
        <authorList>
            <person name="Armitage A.D."/>
            <person name="Lysoe E."/>
            <person name="Nellist C.F."/>
            <person name="Harrison R.J."/>
            <person name="Brurberg M.B."/>
        </authorList>
    </citation>
    <scope>NUCLEOTIDE SEQUENCE [LARGE SCALE GENOMIC DNA]</scope>
    <source>
        <strain evidence="4 5">10300</strain>
    </source>
</reference>
<dbReference type="Proteomes" id="UP000697107">
    <property type="component" value="Unassembled WGS sequence"/>
</dbReference>
<evidence type="ECO:0000256" key="1">
    <source>
        <dbReference type="SAM" id="MobiDB-lite"/>
    </source>
</evidence>
<dbReference type="EMBL" id="RCMI01002335">
    <property type="protein sequence ID" value="KAG2877161.1"/>
    <property type="molecule type" value="Genomic_DNA"/>
</dbReference>
<dbReference type="STRING" id="29920.A0A329RBL0"/>
<dbReference type="VEuPathDB" id="FungiDB:PC110_g21491"/>
<proteinExistence type="predicted"/>
<accession>A0A329RBL0</accession>
<dbReference type="OrthoDB" id="6780107at2759"/>
<reference evidence="2" key="2">
    <citation type="submission" date="2018-10" db="EMBL/GenBank/DDBJ databases">
        <title>Effector identification in a new, highly contiguous assembly of the strawberry crown rot pathogen Phytophthora cactorum.</title>
        <authorList>
            <person name="Armitage A.D."/>
            <person name="Nellist C.F."/>
            <person name="Bates H."/>
            <person name="Vickerstaff R.J."/>
            <person name="Harrison R.J."/>
        </authorList>
    </citation>
    <scope>NUCLEOTIDE SEQUENCE</scope>
    <source>
        <strain evidence="2">4032</strain>
        <strain evidence="3">P415</strain>
    </source>
</reference>
<comment type="caution">
    <text evidence="4">The sequence shown here is derived from an EMBL/GenBank/DDBJ whole genome shotgun (WGS) entry which is preliminary data.</text>
</comment>
<evidence type="ECO:0000313" key="5">
    <source>
        <dbReference type="Proteomes" id="UP000251314"/>
    </source>
</evidence>
<dbReference type="EMBL" id="RCML01002284">
    <property type="protein sequence ID" value="KAG2958371.1"/>
    <property type="molecule type" value="Genomic_DNA"/>
</dbReference>
<protein>
    <recommendedName>
        <fullName evidence="6">Reverse transcriptase Ty1/copia-type domain-containing protein</fullName>
    </recommendedName>
</protein>
<dbReference type="Proteomes" id="UP000251314">
    <property type="component" value="Unassembled WGS sequence"/>
</dbReference>
<evidence type="ECO:0000313" key="2">
    <source>
        <dbReference type="EMBL" id="KAG2877161.1"/>
    </source>
</evidence>
<name>A0A329RBL0_9STRA</name>
<sequence>MIIRSRTRHIDETTNPEETGAKKKQVVASYEVGTKHQRMTQERPKANDQQLAIYEGSQVMAATEEVPKSYAEATTGADSDEWKKPIASEPESLTANKTWKLVLRPAHQRPIGCRWVFALKRDKKGKVI</sequence>
<gene>
    <name evidence="4" type="ORF">PC110_g21491</name>
    <name evidence="2" type="ORF">PC115_g23425</name>
    <name evidence="3" type="ORF">PC118_g23561</name>
</gene>
<evidence type="ECO:0000313" key="4">
    <source>
        <dbReference type="EMBL" id="RAW22067.1"/>
    </source>
</evidence>
<keyword evidence="5" id="KW-1185">Reference proteome</keyword>